<proteinExistence type="predicted"/>
<protein>
    <submittedName>
        <fullName evidence="2">Uncharacterized protein</fullName>
    </submittedName>
</protein>
<evidence type="ECO:0000256" key="1">
    <source>
        <dbReference type="SAM" id="Coils"/>
    </source>
</evidence>
<reference evidence="2 3" key="1">
    <citation type="submission" date="2015-04" db="EMBL/GenBank/DDBJ databases">
        <title>Draft Genome Sequence of the Novel Agar-Digesting Marine Bacterium Q1.</title>
        <authorList>
            <person name="Li Y."/>
            <person name="Li D."/>
            <person name="Chen G."/>
            <person name="Du Z."/>
        </authorList>
    </citation>
    <scope>NUCLEOTIDE SEQUENCE [LARGE SCALE GENOMIC DNA]</scope>
    <source>
        <strain evidence="2 3">Q1</strain>
    </source>
</reference>
<keyword evidence="3" id="KW-1185">Reference proteome</keyword>
<accession>A0A0J8GUQ3</accession>
<evidence type="ECO:0000313" key="2">
    <source>
        <dbReference type="EMBL" id="KMT65004.1"/>
    </source>
</evidence>
<dbReference type="Proteomes" id="UP000037600">
    <property type="component" value="Unassembled WGS sequence"/>
</dbReference>
<evidence type="ECO:0000313" key="3">
    <source>
        <dbReference type="Proteomes" id="UP000037600"/>
    </source>
</evidence>
<dbReference type="AlphaFoldDB" id="A0A0J8GUQ3"/>
<name>A0A0J8GUQ3_9ALTE</name>
<comment type="caution">
    <text evidence="2">The sequence shown here is derived from an EMBL/GenBank/DDBJ whole genome shotgun (WGS) entry which is preliminary data.</text>
</comment>
<dbReference type="PATRIC" id="fig|1513271.3.peg.2242"/>
<sequence length="520" mass="60794">MLLDSKPKNNKNNQDDRFSKIPTMASAISKKITSFRENYRKLVDEAAIFFESYQDQYKSLKKLKANIKAYQDQIDIIENYRKEKGKLPKIKDQPSTDRYLRRLSSLQAKLEDDLHTLETAMQHSRNQRYEMLDHLTDQILDLLDGQRIFSQLLGTIALSSPSPEDKVRHVRNEKYKPIYITALTIALFEEARHHSQFQTPYIKNRIGKLFQSKEAFSLMAEKGMQAEHSKSLKKPMPAELKMAYREEVLKPIAKAALLQSIGSHSPEVNAIFDGDRYRQLDNEERTQLINTINSKTLDYIKLGIGIPNMRFDTKEARAKFIKEEKEKVLFMLETLRSLNSPKHELGDLIRIPMVYSSILLSTKEEFDYQQVYQAYDIIEQGKTNNQYNNEYVSLFLNMVGRFPLGSGIYFIQQETGEIERAIVSSLYPADINEPICKQITRRQLQFLTQAEVIVSSNSNLFFKETRHTCHYDVSYFNSRFHNEFTWNATELWEVQIPAIDFWKKDGSRKYNGVYNKDIFL</sequence>
<organism evidence="2 3">
    <name type="scientific">Catenovulum maritimum</name>
    <dbReference type="NCBI Taxonomy" id="1513271"/>
    <lineage>
        <taxon>Bacteria</taxon>
        <taxon>Pseudomonadati</taxon>
        <taxon>Pseudomonadota</taxon>
        <taxon>Gammaproteobacteria</taxon>
        <taxon>Alteromonadales</taxon>
        <taxon>Alteromonadaceae</taxon>
        <taxon>Catenovulum</taxon>
    </lineage>
</organism>
<keyword evidence="1" id="KW-0175">Coiled coil</keyword>
<gene>
    <name evidence="2" type="ORF">XM47_11000</name>
</gene>
<feature type="coiled-coil region" evidence="1">
    <location>
        <begin position="53"/>
        <end position="127"/>
    </location>
</feature>
<dbReference type="RefSeq" id="WP_048692473.1">
    <property type="nucleotide sequence ID" value="NZ_KQ130491.1"/>
</dbReference>
<dbReference type="EMBL" id="LAZL01000016">
    <property type="protein sequence ID" value="KMT65004.1"/>
    <property type="molecule type" value="Genomic_DNA"/>
</dbReference>
<dbReference type="OrthoDB" id="5751334at2"/>